<keyword evidence="7" id="KW-0479">Metal-binding</keyword>
<dbReference type="PANTHER" id="PTHR30529:SF3">
    <property type="entry name" value="CYTOCHROME B561 HOMOLOG 1"/>
    <property type="match status" value="1"/>
</dbReference>
<keyword evidence="11 13" id="KW-0472">Membrane</keyword>
<accession>A0ABM9I0L9</accession>
<keyword evidence="3" id="KW-0813">Transport</keyword>
<dbReference type="GO" id="GO:0016491">
    <property type="term" value="F:oxidoreductase activity"/>
    <property type="evidence" value="ECO:0007669"/>
    <property type="project" value="UniProtKB-KW"/>
</dbReference>
<evidence type="ECO:0000256" key="12">
    <source>
        <dbReference type="ARBA" id="ARBA00037975"/>
    </source>
</evidence>
<keyword evidence="4" id="KW-1003">Cell membrane</keyword>
<keyword evidence="10" id="KW-0408">Iron</keyword>
<evidence type="ECO:0000313" key="15">
    <source>
        <dbReference type="EMBL" id="CAI8811813.1"/>
    </source>
</evidence>
<feature type="transmembrane region" description="Helical" evidence="13">
    <location>
        <begin position="47"/>
        <end position="70"/>
    </location>
</feature>
<evidence type="ECO:0000256" key="6">
    <source>
        <dbReference type="ARBA" id="ARBA00022692"/>
    </source>
</evidence>
<evidence type="ECO:0000259" key="14">
    <source>
        <dbReference type="Pfam" id="PF01292"/>
    </source>
</evidence>
<evidence type="ECO:0000256" key="5">
    <source>
        <dbReference type="ARBA" id="ARBA00022617"/>
    </source>
</evidence>
<comment type="similarity">
    <text evidence="12">Belongs to the cytochrome b561 family.</text>
</comment>
<evidence type="ECO:0000256" key="4">
    <source>
        <dbReference type="ARBA" id="ARBA00022475"/>
    </source>
</evidence>
<dbReference type="EC" id="1.10.3.17" evidence="15"/>
<evidence type="ECO:0000256" key="2">
    <source>
        <dbReference type="ARBA" id="ARBA00004651"/>
    </source>
</evidence>
<feature type="transmembrane region" description="Helical" evidence="13">
    <location>
        <begin position="90"/>
        <end position="113"/>
    </location>
</feature>
<protein>
    <submittedName>
        <fullName evidence="15">Superoxide oxidase</fullName>
        <ecNumber evidence="15">1.10.3.17</ecNumber>
    </submittedName>
</protein>
<evidence type="ECO:0000256" key="9">
    <source>
        <dbReference type="ARBA" id="ARBA00022989"/>
    </source>
</evidence>
<keyword evidence="16" id="KW-1185">Reference proteome</keyword>
<feature type="transmembrane region" description="Helical" evidence="13">
    <location>
        <begin position="17"/>
        <end position="35"/>
    </location>
</feature>
<feature type="domain" description="Cytochrome b561 bacterial/Ni-hydrogenase" evidence="14">
    <location>
        <begin position="13"/>
        <end position="120"/>
    </location>
</feature>
<dbReference type="SUPFAM" id="SSF81342">
    <property type="entry name" value="Transmembrane di-heme cytochromes"/>
    <property type="match status" value="1"/>
</dbReference>
<dbReference type="Pfam" id="PF01292">
    <property type="entry name" value="Ni_hydr_CYTB"/>
    <property type="match status" value="1"/>
</dbReference>
<evidence type="ECO:0000256" key="3">
    <source>
        <dbReference type="ARBA" id="ARBA00022448"/>
    </source>
</evidence>
<keyword evidence="9 13" id="KW-1133">Transmembrane helix</keyword>
<proteinExistence type="inferred from homology"/>
<comment type="subcellular location">
    <subcellularLocation>
        <location evidence="2">Cell membrane</location>
        <topology evidence="2">Multi-pass membrane protein</topology>
    </subcellularLocation>
</comment>
<evidence type="ECO:0000256" key="13">
    <source>
        <dbReference type="SAM" id="Phobius"/>
    </source>
</evidence>
<evidence type="ECO:0000256" key="11">
    <source>
        <dbReference type="ARBA" id="ARBA00023136"/>
    </source>
</evidence>
<evidence type="ECO:0000256" key="7">
    <source>
        <dbReference type="ARBA" id="ARBA00022723"/>
    </source>
</evidence>
<sequence>MNDAVQKIRKARLPLRILHWLTAIAITFAWIFVYSKGLFAKGSPERVFLTGAHVFAGLTVLTLLPLRVAARWLWALPAIEPSPPLWQMRLSSVVQILLYAGMLSTPVLGVLLMQSSGKELAFLGLTLPALVDANKTLSHTIRAFSFCLYGMAGVAEVIYP</sequence>
<dbReference type="PANTHER" id="PTHR30529">
    <property type="entry name" value="CYTOCHROME B561"/>
    <property type="match status" value="1"/>
</dbReference>
<dbReference type="RefSeq" id="WP_317963886.1">
    <property type="nucleotide sequence ID" value="NZ_OX458333.1"/>
</dbReference>
<name>A0ABM9I0L9_9GAMM</name>
<keyword evidence="5" id="KW-0349">Heme</keyword>
<reference evidence="15 16" key="1">
    <citation type="submission" date="2023-03" db="EMBL/GenBank/DDBJ databases">
        <authorList>
            <person name="Pearce D."/>
        </authorList>
    </citation>
    <scope>NUCLEOTIDE SEQUENCE [LARGE SCALE GENOMIC DNA]</scope>
    <source>
        <strain evidence="15">Msz</strain>
    </source>
</reference>
<evidence type="ECO:0000256" key="8">
    <source>
        <dbReference type="ARBA" id="ARBA00022982"/>
    </source>
</evidence>
<comment type="cofactor">
    <cofactor evidence="1">
        <name>heme b</name>
        <dbReference type="ChEBI" id="CHEBI:60344"/>
    </cofactor>
</comment>
<evidence type="ECO:0000256" key="10">
    <source>
        <dbReference type="ARBA" id="ARBA00023004"/>
    </source>
</evidence>
<keyword evidence="8" id="KW-0249">Electron transport</keyword>
<gene>
    <name evidence="15" type="ORF">MSZNOR_1793</name>
</gene>
<keyword evidence="15" id="KW-0560">Oxidoreductase</keyword>
<dbReference type="InterPro" id="IPR016174">
    <property type="entry name" value="Di-haem_cyt_TM"/>
</dbReference>
<evidence type="ECO:0000256" key="1">
    <source>
        <dbReference type="ARBA" id="ARBA00001970"/>
    </source>
</evidence>
<dbReference type="InterPro" id="IPR011577">
    <property type="entry name" value="Cyt_b561_bac/Ni-Hgenase"/>
</dbReference>
<organism evidence="15 16">
    <name type="scientific">Methylocaldum szegediense</name>
    <dbReference type="NCBI Taxonomy" id="73780"/>
    <lineage>
        <taxon>Bacteria</taxon>
        <taxon>Pseudomonadati</taxon>
        <taxon>Pseudomonadota</taxon>
        <taxon>Gammaproteobacteria</taxon>
        <taxon>Methylococcales</taxon>
        <taxon>Methylococcaceae</taxon>
        <taxon>Methylocaldum</taxon>
    </lineage>
</organism>
<dbReference type="EMBL" id="OX458333">
    <property type="protein sequence ID" value="CAI8811813.1"/>
    <property type="molecule type" value="Genomic_DNA"/>
</dbReference>
<keyword evidence="6 13" id="KW-0812">Transmembrane</keyword>
<dbReference type="InterPro" id="IPR052168">
    <property type="entry name" value="Cytochrome_b561_oxidase"/>
</dbReference>
<dbReference type="Proteomes" id="UP001162030">
    <property type="component" value="Chromosome"/>
</dbReference>
<evidence type="ECO:0000313" key="16">
    <source>
        <dbReference type="Proteomes" id="UP001162030"/>
    </source>
</evidence>